<dbReference type="AlphaFoldDB" id="A0A0G0GQP8"/>
<reference evidence="13 14" key="1">
    <citation type="journal article" date="2015" name="Nature">
        <title>rRNA introns, odd ribosomes, and small enigmatic genomes across a large radiation of phyla.</title>
        <authorList>
            <person name="Brown C.T."/>
            <person name="Hug L.A."/>
            <person name="Thomas B.C."/>
            <person name="Sharon I."/>
            <person name="Castelle C.J."/>
            <person name="Singh A."/>
            <person name="Wilkins M.J."/>
            <person name="Williams K.H."/>
            <person name="Banfield J.F."/>
        </authorList>
    </citation>
    <scope>NUCLEOTIDE SEQUENCE [LARGE SCALE GENOMIC DNA]</scope>
</reference>
<dbReference type="PANTHER" id="PTHR11956:SF5">
    <property type="entry name" value="ARGININE--TRNA LIGASE, CYTOPLASMIC"/>
    <property type="match status" value="1"/>
</dbReference>
<dbReference type="InterPro" id="IPR008909">
    <property type="entry name" value="DALR_anticod-bd"/>
</dbReference>
<evidence type="ECO:0000256" key="1">
    <source>
        <dbReference type="ARBA" id="ARBA00005594"/>
    </source>
</evidence>
<keyword evidence="5 10" id="KW-0067">ATP-binding</keyword>
<evidence type="ECO:0000256" key="7">
    <source>
        <dbReference type="ARBA" id="ARBA00023146"/>
    </source>
</evidence>
<evidence type="ECO:0000259" key="11">
    <source>
        <dbReference type="SMART" id="SM00836"/>
    </source>
</evidence>
<dbReference type="PANTHER" id="PTHR11956">
    <property type="entry name" value="ARGINYL-TRNA SYNTHETASE"/>
    <property type="match status" value="1"/>
</dbReference>
<comment type="similarity">
    <text evidence="1 10">Belongs to the class-I aminoacyl-tRNA synthetase family.</text>
</comment>
<dbReference type="STRING" id="1618480.US11_C0001G0068"/>
<dbReference type="InterPro" id="IPR005148">
    <property type="entry name" value="Arg-tRNA-synth_N"/>
</dbReference>
<dbReference type="EMBL" id="LBRS01000001">
    <property type="protein sequence ID" value="KKQ02109.1"/>
    <property type="molecule type" value="Genomic_DNA"/>
</dbReference>
<comment type="catalytic activity">
    <reaction evidence="8">
        <text>tRNA(Arg) + L-arginine + ATP = L-arginyl-tRNA(Arg) + AMP + diphosphate</text>
        <dbReference type="Rhea" id="RHEA:20301"/>
        <dbReference type="Rhea" id="RHEA-COMP:9658"/>
        <dbReference type="Rhea" id="RHEA-COMP:9673"/>
        <dbReference type="ChEBI" id="CHEBI:30616"/>
        <dbReference type="ChEBI" id="CHEBI:32682"/>
        <dbReference type="ChEBI" id="CHEBI:33019"/>
        <dbReference type="ChEBI" id="CHEBI:78442"/>
        <dbReference type="ChEBI" id="CHEBI:78513"/>
        <dbReference type="ChEBI" id="CHEBI:456215"/>
        <dbReference type="EC" id="6.1.1.19"/>
    </reaction>
</comment>
<dbReference type="Pfam" id="PF03485">
    <property type="entry name" value="Arg_tRNA_synt_N"/>
    <property type="match status" value="1"/>
</dbReference>
<dbReference type="GO" id="GO:0006420">
    <property type="term" value="P:arginyl-tRNA aminoacylation"/>
    <property type="evidence" value="ECO:0007669"/>
    <property type="project" value="UniProtKB-UniRule"/>
</dbReference>
<keyword evidence="4 10" id="KW-0547">Nucleotide-binding</keyword>
<proteinExistence type="inferred from homology"/>
<name>A0A0G0GQP8_9BACT</name>
<dbReference type="InterPro" id="IPR014729">
    <property type="entry name" value="Rossmann-like_a/b/a_fold"/>
</dbReference>
<evidence type="ECO:0000256" key="8">
    <source>
        <dbReference type="ARBA" id="ARBA00049339"/>
    </source>
</evidence>
<dbReference type="InterPro" id="IPR035684">
    <property type="entry name" value="ArgRS_core"/>
</dbReference>
<gene>
    <name evidence="13" type="ORF">US11_C0001G0068</name>
</gene>
<dbReference type="Gene3D" id="1.10.730.10">
    <property type="entry name" value="Isoleucyl-tRNA Synthetase, Domain 1"/>
    <property type="match status" value="1"/>
</dbReference>
<dbReference type="NCBIfam" id="TIGR00456">
    <property type="entry name" value="argS"/>
    <property type="match status" value="1"/>
</dbReference>
<dbReference type="Gene3D" id="3.30.1360.70">
    <property type="entry name" value="Arginyl tRNA synthetase N-terminal domain"/>
    <property type="match status" value="1"/>
</dbReference>
<dbReference type="SUPFAM" id="SSF55190">
    <property type="entry name" value="Arginyl-tRNA synthetase (ArgRS), N-terminal 'additional' domain"/>
    <property type="match status" value="1"/>
</dbReference>
<dbReference type="PRINTS" id="PR01038">
    <property type="entry name" value="TRNASYNTHARG"/>
</dbReference>
<sequence>MVKDKIKQNLLETLKKMNADLVDVDIDHPTNPLHGDFSSNIALQLAQTFKKNPLQIAVEIKENFPKDKFVEKIDVLKPGFINFWLSKDYLLQIVGQLDKEVLDIPKFHLGKSKRVMVEFAHPNTHKLFHIGHLRNISTGESIVRLLEAVGNEVIRTNYQGDVGLHIAKCLYGIKKTDTDINDLKTLNEKMEFIGKMYTKGTKEYEESDEAKNEIIEINRKIYNKDPEIMILWQETRQWSLDYYNQIYQRVDSHFDRYYFESELPEQAIEISQKALEKGILEKSQGAIVFVGKKYGLDTRVFINALGYPTYEGKELALAEKQLSEFGEIDKTIHVVTPEQTSFFKVTFKVEELINPKKFKNKRFHLIYEWVKLKSGKMSSREGNIIEGGWLLDEAKNKIMSKFNCQETTAEILAVAAVKYSFLKTGTRNQIAFDFDESISLEGNSAPYLIYTYVRTQSLLKKAGIGKVTVENTGNSDLNQEELTLLRMLSKFPYTVLSSAKSFSPNLIANYLFELTQAYNLFYQKNPILKADTKTKNFRLSLTRATGFIIKKGMYLLGIKTVERM</sequence>
<feature type="domain" description="DALR anticodon binding" evidence="11">
    <location>
        <begin position="448"/>
        <end position="564"/>
    </location>
</feature>
<feature type="domain" description="Arginyl tRNA synthetase N-terminal" evidence="12">
    <location>
        <begin position="4"/>
        <end position="85"/>
    </location>
</feature>
<comment type="caution">
    <text evidence="13">The sequence shown here is derived from an EMBL/GenBank/DDBJ whole genome shotgun (WGS) entry which is preliminary data.</text>
</comment>
<evidence type="ECO:0000256" key="5">
    <source>
        <dbReference type="ARBA" id="ARBA00022840"/>
    </source>
</evidence>
<keyword evidence="3 10" id="KW-0436">Ligase</keyword>
<keyword evidence="7 10" id="KW-0030">Aminoacyl-tRNA synthetase</keyword>
<dbReference type="GO" id="GO:0005524">
    <property type="term" value="F:ATP binding"/>
    <property type="evidence" value="ECO:0007669"/>
    <property type="project" value="UniProtKB-KW"/>
</dbReference>
<dbReference type="GO" id="GO:0004814">
    <property type="term" value="F:arginine-tRNA ligase activity"/>
    <property type="evidence" value="ECO:0007669"/>
    <property type="project" value="UniProtKB-UniRule"/>
</dbReference>
<dbReference type="InterPro" id="IPR001278">
    <property type="entry name" value="Arg-tRNA-ligase"/>
</dbReference>
<accession>A0A0G0GQP8</accession>
<evidence type="ECO:0000313" key="14">
    <source>
        <dbReference type="Proteomes" id="UP000034344"/>
    </source>
</evidence>
<dbReference type="SMART" id="SM00836">
    <property type="entry name" value="DALR_1"/>
    <property type="match status" value="1"/>
</dbReference>
<dbReference type="FunFam" id="1.10.730.10:FF:000006">
    <property type="entry name" value="Arginyl-tRNA synthetase 2, mitochondrial"/>
    <property type="match status" value="1"/>
</dbReference>
<evidence type="ECO:0000256" key="9">
    <source>
        <dbReference type="NCBIfam" id="TIGR00456"/>
    </source>
</evidence>
<dbReference type="Pfam" id="PF00750">
    <property type="entry name" value="tRNA-synt_1d"/>
    <property type="match status" value="1"/>
</dbReference>
<dbReference type="GO" id="GO:0005737">
    <property type="term" value="C:cytoplasm"/>
    <property type="evidence" value="ECO:0007669"/>
    <property type="project" value="UniProtKB-UniRule"/>
</dbReference>
<dbReference type="SUPFAM" id="SSF47323">
    <property type="entry name" value="Anticodon-binding domain of a subclass of class I aminoacyl-tRNA synthetases"/>
    <property type="match status" value="1"/>
</dbReference>
<dbReference type="InterPro" id="IPR036695">
    <property type="entry name" value="Arg-tRNA-synth_N_sf"/>
</dbReference>
<dbReference type="Gene3D" id="3.40.50.620">
    <property type="entry name" value="HUPs"/>
    <property type="match status" value="1"/>
</dbReference>
<dbReference type="SMART" id="SM01016">
    <property type="entry name" value="Arg_tRNA_synt_N"/>
    <property type="match status" value="1"/>
</dbReference>
<dbReference type="Pfam" id="PF05746">
    <property type="entry name" value="DALR_1"/>
    <property type="match status" value="1"/>
</dbReference>
<evidence type="ECO:0000256" key="6">
    <source>
        <dbReference type="ARBA" id="ARBA00022917"/>
    </source>
</evidence>
<protein>
    <recommendedName>
        <fullName evidence="2 9">Arginine--tRNA ligase</fullName>
        <ecNumber evidence="2 9">6.1.1.19</ecNumber>
    </recommendedName>
</protein>
<evidence type="ECO:0000256" key="2">
    <source>
        <dbReference type="ARBA" id="ARBA00012837"/>
    </source>
</evidence>
<dbReference type="Proteomes" id="UP000034344">
    <property type="component" value="Unassembled WGS sequence"/>
</dbReference>
<keyword evidence="6 10" id="KW-0648">Protein biosynthesis</keyword>
<evidence type="ECO:0000256" key="10">
    <source>
        <dbReference type="RuleBase" id="RU363038"/>
    </source>
</evidence>
<dbReference type="EC" id="6.1.1.19" evidence="2 9"/>
<evidence type="ECO:0000256" key="3">
    <source>
        <dbReference type="ARBA" id="ARBA00022598"/>
    </source>
</evidence>
<dbReference type="InterPro" id="IPR009080">
    <property type="entry name" value="tRNAsynth_Ia_anticodon-bd"/>
</dbReference>
<organism evidence="13 14">
    <name type="scientific">Candidatus Roizmanbacteria bacterium GW2011_GWA2_36_23</name>
    <dbReference type="NCBI Taxonomy" id="1618480"/>
    <lineage>
        <taxon>Bacteria</taxon>
        <taxon>Candidatus Roizmaniibacteriota</taxon>
    </lineage>
</organism>
<evidence type="ECO:0000259" key="12">
    <source>
        <dbReference type="SMART" id="SM01016"/>
    </source>
</evidence>
<dbReference type="SUPFAM" id="SSF52374">
    <property type="entry name" value="Nucleotidylyl transferase"/>
    <property type="match status" value="1"/>
</dbReference>
<evidence type="ECO:0000256" key="4">
    <source>
        <dbReference type="ARBA" id="ARBA00022741"/>
    </source>
</evidence>
<evidence type="ECO:0000313" key="13">
    <source>
        <dbReference type="EMBL" id="KKQ02109.1"/>
    </source>
</evidence>